<reference evidence="1 2" key="1">
    <citation type="submission" date="2019-10" db="EMBL/GenBank/DDBJ databases">
        <title>Assembly and Annotation for the nematode Trichostrongylus colubriformis.</title>
        <authorList>
            <person name="Martin J."/>
        </authorList>
    </citation>
    <scope>NUCLEOTIDE SEQUENCE [LARGE SCALE GENOMIC DNA]</scope>
    <source>
        <strain evidence="1">G859</strain>
        <tissue evidence="1">Whole worm</tissue>
    </source>
</reference>
<dbReference type="InterPro" id="IPR057591">
    <property type="entry name" value="TMEM126-like"/>
</dbReference>
<gene>
    <name evidence="1" type="ORF">GCK32_006094</name>
</gene>
<dbReference type="EMBL" id="WIXE01002132">
    <property type="protein sequence ID" value="KAK5985084.1"/>
    <property type="molecule type" value="Genomic_DNA"/>
</dbReference>
<name>A0AAN8J3E9_TRICO</name>
<organism evidence="1 2">
    <name type="scientific">Trichostrongylus colubriformis</name>
    <name type="common">Black scour worm</name>
    <dbReference type="NCBI Taxonomy" id="6319"/>
    <lineage>
        <taxon>Eukaryota</taxon>
        <taxon>Metazoa</taxon>
        <taxon>Ecdysozoa</taxon>
        <taxon>Nematoda</taxon>
        <taxon>Chromadorea</taxon>
        <taxon>Rhabditida</taxon>
        <taxon>Rhabditina</taxon>
        <taxon>Rhabditomorpha</taxon>
        <taxon>Strongyloidea</taxon>
        <taxon>Trichostrongylidae</taxon>
        <taxon>Trichostrongylus</taxon>
    </lineage>
</organism>
<protein>
    <submittedName>
        <fullName evidence="1">Uncharacterized protein</fullName>
    </submittedName>
</protein>
<dbReference type="Pfam" id="PF23408">
    <property type="entry name" value="TMEM126_like"/>
    <property type="match status" value="1"/>
</dbReference>
<dbReference type="AlphaFoldDB" id="A0AAN8J3E9"/>
<dbReference type="Proteomes" id="UP001331761">
    <property type="component" value="Unassembled WGS sequence"/>
</dbReference>
<sequence length="216" mass="24220">MSTHAASTSKEPSPQVIELWKRSKIPTETRHDDLPITRTTVSQRLSGERSWLWTNISQMSPADQANMISNVARSWPYPLERRAMNWPLHAGLLANCVTSTVIATKTSADMVMFNAKMPFLEAIRECPKSPFVFGVYSSGIAYYALRQILVAPDILTEKKPCSSCVLTTSVLIALGTGVLVPLMSTPYLCHYIVSFASSFYHRIRLIVDRITVKWKP</sequence>
<keyword evidence="2" id="KW-1185">Reference proteome</keyword>
<comment type="caution">
    <text evidence="1">The sequence shown here is derived from an EMBL/GenBank/DDBJ whole genome shotgun (WGS) entry which is preliminary data.</text>
</comment>
<proteinExistence type="predicted"/>
<evidence type="ECO:0000313" key="1">
    <source>
        <dbReference type="EMBL" id="KAK5985084.1"/>
    </source>
</evidence>
<feature type="non-terminal residue" evidence="1">
    <location>
        <position position="216"/>
    </location>
</feature>
<accession>A0AAN8J3E9</accession>
<evidence type="ECO:0000313" key="2">
    <source>
        <dbReference type="Proteomes" id="UP001331761"/>
    </source>
</evidence>